<dbReference type="InterPro" id="IPR008395">
    <property type="entry name" value="Agenet-like_dom"/>
</dbReference>
<dbReference type="SUPFAM" id="SSF63748">
    <property type="entry name" value="Tudor/PWWP/MBT"/>
    <property type="match status" value="1"/>
</dbReference>
<accession>A9NQX5</accession>
<organism evidence="3">
    <name type="scientific">Picea sitchensis</name>
    <name type="common">Sitka spruce</name>
    <name type="synonym">Pinus sitchensis</name>
    <dbReference type="NCBI Taxonomy" id="3332"/>
    <lineage>
        <taxon>Eukaryota</taxon>
        <taxon>Viridiplantae</taxon>
        <taxon>Streptophyta</taxon>
        <taxon>Embryophyta</taxon>
        <taxon>Tracheophyta</taxon>
        <taxon>Spermatophyta</taxon>
        <taxon>Pinopsida</taxon>
        <taxon>Pinidae</taxon>
        <taxon>Conifers I</taxon>
        <taxon>Pinales</taxon>
        <taxon>Pinaceae</taxon>
        <taxon>Picea</taxon>
    </lineage>
</organism>
<dbReference type="PANTHER" id="PTHR31917">
    <property type="entry name" value="AGENET DOMAIN-CONTAINING PROTEIN-RELATED"/>
    <property type="match status" value="1"/>
</dbReference>
<feature type="compositionally biased region" description="Polar residues" evidence="1">
    <location>
        <begin position="205"/>
        <end position="218"/>
    </location>
</feature>
<name>A9NQX5_PICSI</name>
<feature type="region of interest" description="Disordered" evidence="1">
    <location>
        <begin position="194"/>
        <end position="218"/>
    </location>
</feature>
<dbReference type="CDD" id="cd20403">
    <property type="entry name" value="Tudor_Agenet_FMRP-like_rpt2"/>
    <property type="match status" value="1"/>
</dbReference>
<evidence type="ECO:0000256" key="1">
    <source>
        <dbReference type="SAM" id="MobiDB-lite"/>
    </source>
</evidence>
<dbReference type="OMA" id="EVASQEW"/>
<dbReference type="InterPro" id="IPR014002">
    <property type="entry name" value="Agenet_dom_plant"/>
</dbReference>
<evidence type="ECO:0000313" key="3">
    <source>
        <dbReference type="EMBL" id="ABK23036.1"/>
    </source>
</evidence>
<dbReference type="AlphaFoldDB" id="A9NQX5"/>
<sequence length="218" mass="24385">MDLRRGMRVEVCSSEDGYGGAWFEGVILTVTADGRRCKIRYDKFVTDDGKPLEEEALLHSEVRPIPPHIQLPLHCSVGDAVEAYDTDCWWRGFIVKLLTGAEEELWVVYFPDTRTLEAYPRSSLRPAQQWIRGNWIMVPQERSPIIEQEILSFTVDNSMEMPLKSGGQGVGKKRRQAVKCKAASLGGRASAKTKKLKVTVNTTVSRRQTAEGSDTNGA</sequence>
<dbReference type="CDD" id="cd20405">
    <property type="entry name" value="Tudor_Agenet_AtDUF_rpt1_3"/>
    <property type="match status" value="1"/>
</dbReference>
<feature type="domain" description="Agenet" evidence="2">
    <location>
        <begin position="73"/>
        <end position="132"/>
    </location>
</feature>
<dbReference type="Pfam" id="PF05641">
    <property type="entry name" value="Agenet"/>
    <property type="match status" value="1"/>
</dbReference>
<protein>
    <recommendedName>
        <fullName evidence="2">Agenet domain-containing protein</fullName>
    </recommendedName>
</protein>
<reference evidence="3" key="1">
    <citation type="journal article" date="2008" name="BMC Genomics">
        <title>A conifer genomics resource of 200,000 spruce (Picea spp.) ESTs and 6,464 high-quality, sequence-finished full-length cDNAs for Sitka spruce (Picea sitchensis).</title>
        <authorList>
            <person name="Ralph S.G."/>
            <person name="Chun H.J."/>
            <person name="Kolosova N."/>
            <person name="Cooper D."/>
            <person name="Oddy C."/>
            <person name="Ritland C.E."/>
            <person name="Kirkpatrick R."/>
            <person name="Moore R."/>
            <person name="Barber S."/>
            <person name="Holt R.A."/>
            <person name="Jones S.J."/>
            <person name="Marra M.A."/>
            <person name="Douglas C.J."/>
            <person name="Ritland K."/>
            <person name="Bohlmann J."/>
        </authorList>
    </citation>
    <scope>NUCLEOTIDE SEQUENCE</scope>
    <source>
        <tissue evidence="3">Bark</tissue>
    </source>
</reference>
<dbReference type="SMART" id="SM00743">
    <property type="entry name" value="Agenet"/>
    <property type="match status" value="2"/>
</dbReference>
<dbReference type="EMBL" id="EF083701">
    <property type="protein sequence ID" value="ABK23036.1"/>
    <property type="molecule type" value="mRNA"/>
</dbReference>
<evidence type="ECO:0000259" key="2">
    <source>
        <dbReference type="SMART" id="SM00743"/>
    </source>
</evidence>
<dbReference type="PANTHER" id="PTHR31917:SF147">
    <property type="entry name" value="AGENET DOMAIN-CONTAINING PROTEIN"/>
    <property type="match status" value="1"/>
</dbReference>
<proteinExistence type="evidence at transcript level"/>
<feature type="domain" description="Agenet" evidence="2">
    <location>
        <begin position="1"/>
        <end position="70"/>
    </location>
</feature>